<dbReference type="AlphaFoldDB" id="Q23D49"/>
<reference evidence="2" key="1">
    <citation type="journal article" date="2006" name="PLoS Biol.">
        <title>Macronuclear genome sequence of the ciliate Tetrahymena thermophila, a model eukaryote.</title>
        <authorList>
            <person name="Eisen J.A."/>
            <person name="Coyne R.S."/>
            <person name="Wu M."/>
            <person name="Wu D."/>
            <person name="Thiagarajan M."/>
            <person name="Wortman J.R."/>
            <person name="Badger J.H."/>
            <person name="Ren Q."/>
            <person name="Amedeo P."/>
            <person name="Jones K.M."/>
            <person name="Tallon L.J."/>
            <person name="Delcher A.L."/>
            <person name="Salzberg S.L."/>
            <person name="Silva J.C."/>
            <person name="Haas B.J."/>
            <person name="Majoros W.H."/>
            <person name="Farzad M."/>
            <person name="Carlton J.M."/>
            <person name="Smith R.K. Jr."/>
            <person name="Garg J."/>
            <person name="Pearlman R.E."/>
            <person name="Karrer K.M."/>
            <person name="Sun L."/>
            <person name="Manning G."/>
            <person name="Elde N.C."/>
            <person name="Turkewitz A.P."/>
            <person name="Asai D.J."/>
            <person name="Wilkes D.E."/>
            <person name="Wang Y."/>
            <person name="Cai H."/>
            <person name="Collins K."/>
            <person name="Stewart B.A."/>
            <person name="Lee S.R."/>
            <person name="Wilamowska K."/>
            <person name="Weinberg Z."/>
            <person name="Ruzzo W.L."/>
            <person name="Wloga D."/>
            <person name="Gaertig J."/>
            <person name="Frankel J."/>
            <person name="Tsao C.-C."/>
            <person name="Gorovsky M.A."/>
            <person name="Keeling P.J."/>
            <person name="Waller R.F."/>
            <person name="Patron N.J."/>
            <person name="Cherry J.M."/>
            <person name="Stover N.A."/>
            <person name="Krieger C.J."/>
            <person name="del Toro C."/>
            <person name="Ryder H.F."/>
            <person name="Williamson S.C."/>
            <person name="Barbeau R.A."/>
            <person name="Hamilton E.P."/>
            <person name="Orias E."/>
        </authorList>
    </citation>
    <scope>NUCLEOTIDE SEQUENCE [LARGE SCALE GENOMIC DNA]</scope>
    <source>
        <strain evidence="2">SB210</strain>
    </source>
</reference>
<dbReference type="RefSeq" id="XP_001014837.2">
    <property type="nucleotide sequence ID" value="XM_001014837.2"/>
</dbReference>
<dbReference type="InterPro" id="IPR036915">
    <property type="entry name" value="Cyclin-like_sf"/>
</dbReference>
<dbReference type="InterPro" id="IPR013922">
    <property type="entry name" value="Cyclin_PHO80-like"/>
</dbReference>
<dbReference type="PANTHER" id="PTHR15615:SF108">
    <property type="entry name" value="PROTEIN CNPPD1"/>
    <property type="match status" value="1"/>
</dbReference>
<evidence type="ECO:0000313" key="2">
    <source>
        <dbReference type="Proteomes" id="UP000009168"/>
    </source>
</evidence>
<dbReference type="KEGG" id="tet:TTHERM_00049420"/>
<dbReference type="OMA" id="CCYELEL"/>
<dbReference type="OrthoDB" id="337735at2759"/>
<dbReference type="SUPFAM" id="SSF47954">
    <property type="entry name" value="Cyclin-like"/>
    <property type="match status" value="1"/>
</dbReference>
<keyword evidence="2" id="KW-1185">Reference proteome</keyword>
<dbReference type="EMBL" id="GG662712">
    <property type="protein sequence ID" value="EAR94600.2"/>
    <property type="molecule type" value="Genomic_DNA"/>
</dbReference>
<dbReference type="STRING" id="312017.Q23D49"/>
<dbReference type="Pfam" id="PF08613">
    <property type="entry name" value="Cyclin"/>
    <property type="match status" value="1"/>
</dbReference>
<dbReference type="HOGENOM" id="CLU_1196968_0_0_1"/>
<dbReference type="Gene3D" id="1.10.472.10">
    <property type="entry name" value="Cyclin-like"/>
    <property type="match status" value="1"/>
</dbReference>
<proteinExistence type="predicted"/>
<dbReference type="PANTHER" id="PTHR15615">
    <property type="match status" value="1"/>
</dbReference>
<dbReference type="Proteomes" id="UP000009168">
    <property type="component" value="Unassembled WGS sequence"/>
</dbReference>
<accession>Q23D49</accession>
<dbReference type="eggNOG" id="KOG1674">
    <property type="taxonomic scope" value="Eukaryota"/>
</dbReference>
<dbReference type="InParanoid" id="Q23D49"/>
<sequence length="232" mass="27022">MHGIILIEQEESAHNCCYELELKLESHSGESSNMSTQGSFSQNCSEFYSPATENKEAGAEQELQCSAEDNQEIFLWTQKVSHILQEIIKVQQILDKNKLRSFQNSCFNNSCIPQVSLSDYMYKIMTEARLEIDICIISLFYIDRLTSCQPNFRINQFNCHRLILTSMMVASKMHQDIQSYFQVVKLFSLIGGVCEKELYLMEQTLLDLLNYQLFISEDDYTRYKNQLTCFQL</sequence>
<name>Q23D49_TETTS</name>
<gene>
    <name evidence="1" type="ORF">TTHERM_00049420</name>
</gene>
<dbReference type="GeneID" id="7830988"/>
<organism evidence="1 2">
    <name type="scientific">Tetrahymena thermophila (strain SB210)</name>
    <dbReference type="NCBI Taxonomy" id="312017"/>
    <lineage>
        <taxon>Eukaryota</taxon>
        <taxon>Sar</taxon>
        <taxon>Alveolata</taxon>
        <taxon>Ciliophora</taxon>
        <taxon>Intramacronucleata</taxon>
        <taxon>Oligohymenophorea</taxon>
        <taxon>Hymenostomatida</taxon>
        <taxon>Tetrahymenina</taxon>
        <taxon>Tetrahymenidae</taxon>
        <taxon>Tetrahymena</taxon>
    </lineage>
</organism>
<dbReference type="GO" id="GO:0019901">
    <property type="term" value="F:protein kinase binding"/>
    <property type="evidence" value="ECO:0007669"/>
    <property type="project" value="InterPro"/>
</dbReference>
<evidence type="ECO:0000313" key="1">
    <source>
        <dbReference type="EMBL" id="EAR94600.2"/>
    </source>
</evidence>
<protein>
    <submittedName>
        <fullName evidence="1">Amine-terminal domain cyclin</fullName>
    </submittedName>
</protein>